<dbReference type="PROSITE" id="PS00973">
    <property type="entry name" value="USP_2"/>
    <property type="match status" value="1"/>
</dbReference>
<dbReference type="PROSITE" id="PS50235">
    <property type="entry name" value="USP_3"/>
    <property type="match status" value="1"/>
</dbReference>
<evidence type="ECO:0000313" key="5">
    <source>
        <dbReference type="Proteomes" id="UP000503349"/>
    </source>
</evidence>
<proteinExistence type="inferred from homology"/>
<feature type="region of interest" description="Disordered" evidence="2">
    <location>
        <begin position="727"/>
        <end position="813"/>
    </location>
</feature>
<dbReference type="InterPro" id="IPR050164">
    <property type="entry name" value="Peptidase_C19"/>
</dbReference>
<feature type="region of interest" description="Disordered" evidence="2">
    <location>
        <begin position="830"/>
        <end position="878"/>
    </location>
</feature>
<evidence type="ECO:0000256" key="1">
    <source>
        <dbReference type="RuleBase" id="RU366025"/>
    </source>
</evidence>
<dbReference type="PROSITE" id="PS00972">
    <property type="entry name" value="USP_1"/>
    <property type="match status" value="1"/>
</dbReference>
<feature type="compositionally biased region" description="Basic and acidic residues" evidence="2">
    <location>
        <begin position="338"/>
        <end position="351"/>
    </location>
</feature>
<comment type="catalytic activity">
    <reaction evidence="1">
        <text>Thiol-dependent hydrolysis of ester, thioester, amide, peptide and isopeptide bonds formed by the C-terminal Gly of ubiquitin (a 76-residue protein attached to proteins as an intracellular targeting signal).</text>
        <dbReference type="EC" id="3.4.19.12"/>
    </reaction>
</comment>
<dbReference type="EC" id="3.4.19.12" evidence="1"/>
<keyword evidence="1" id="KW-0645">Protease</keyword>
<dbReference type="AlphaFoldDB" id="A0A6G1Q636"/>
<feature type="compositionally biased region" description="Polar residues" evidence="2">
    <location>
        <begin position="367"/>
        <end position="388"/>
    </location>
</feature>
<organism evidence="4 5">
    <name type="scientific">Channa argus</name>
    <name type="common">Northern snakehead</name>
    <name type="synonym">Ophicephalus argus</name>
    <dbReference type="NCBI Taxonomy" id="215402"/>
    <lineage>
        <taxon>Eukaryota</taxon>
        <taxon>Metazoa</taxon>
        <taxon>Chordata</taxon>
        <taxon>Craniata</taxon>
        <taxon>Vertebrata</taxon>
        <taxon>Euteleostomi</taxon>
        <taxon>Actinopterygii</taxon>
        <taxon>Neopterygii</taxon>
        <taxon>Teleostei</taxon>
        <taxon>Neoteleostei</taxon>
        <taxon>Acanthomorphata</taxon>
        <taxon>Anabantaria</taxon>
        <taxon>Anabantiformes</taxon>
        <taxon>Channoidei</taxon>
        <taxon>Channidae</taxon>
        <taxon>Channa</taxon>
    </lineage>
</organism>
<feature type="region of interest" description="Disordered" evidence="2">
    <location>
        <begin position="636"/>
        <end position="668"/>
    </location>
</feature>
<feature type="region of interest" description="Disordered" evidence="2">
    <location>
        <begin position="320"/>
        <end position="401"/>
    </location>
</feature>
<reference evidence="5" key="2">
    <citation type="submission" date="2019-02" db="EMBL/GenBank/DDBJ databases">
        <title>Opniocepnalus argus Var Kimnra genome.</title>
        <authorList>
            <person name="Zhou C."/>
            <person name="Xiao S."/>
        </authorList>
    </citation>
    <scope>NUCLEOTIDE SEQUENCE [LARGE SCALE GENOMIC DNA]</scope>
</reference>
<feature type="compositionally biased region" description="Basic and acidic residues" evidence="2">
    <location>
        <begin position="830"/>
        <end position="860"/>
    </location>
</feature>
<feature type="region of interest" description="Disordered" evidence="2">
    <location>
        <begin position="688"/>
        <end position="707"/>
    </location>
</feature>
<keyword evidence="1 4" id="KW-0378">Hydrolase</keyword>
<feature type="compositionally biased region" description="Basic and acidic residues" evidence="2">
    <location>
        <begin position="390"/>
        <end position="401"/>
    </location>
</feature>
<dbReference type="EMBL" id="CM015724">
    <property type="protein sequence ID" value="KAF3697864.1"/>
    <property type="molecule type" value="Genomic_DNA"/>
</dbReference>
<evidence type="ECO:0000256" key="2">
    <source>
        <dbReference type="SAM" id="MobiDB-lite"/>
    </source>
</evidence>
<comment type="similarity">
    <text evidence="1">Belongs to the peptidase C19 family.</text>
</comment>
<dbReference type="SUPFAM" id="SSF54001">
    <property type="entry name" value="Cysteine proteinases"/>
    <property type="match status" value="1"/>
</dbReference>
<feature type="compositionally biased region" description="Basic and acidic residues" evidence="2">
    <location>
        <begin position="698"/>
        <end position="707"/>
    </location>
</feature>
<dbReference type="GO" id="GO:0005634">
    <property type="term" value="C:nucleus"/>
    <property type="evidence" value="ECO:0007669"/>
    <property type="project" value="TreeGrafter"/>
</dbReference>
<sequence length="905" mass="105083">MNLLHYGREMYTSLCSPGNIKYHGLFNQGATCYLNSVLQVLFMTKDFREALERNPCNNPDNVDHHLKTLFDQLKSCTARTYDITNKLNIDTVNEQRDAAEYFEKILTQTSPEASKIFHVQLTHKTICSQCKIEKTNDAPMWHLPLSLMDSYSQQYSVVDGIEDYFRDSHFSGLDQMYCDQCDEKVDVTIKCEVKHHPEVLVLLLKRFEFHYSYMRYVKNNRFVDVPHTIQIPKNQTYELYAVVDHYGDLRGGHYAATIQSQDDNDEQWYNFNDTTVTLLTYQLFQVDSIHKSQTAHLLFYRKQKTTDTWSQNIRNESTCEGLLPATSGNYDQSQDTEEILKSQESEEKAEAVYDTEETSDPCHNVKDQNNGVNVRQSEKQNPQESNEGMNDLHAHQHTHEKEIDEGKIIRYDKEMEGNEINEQSLERETFPEITQIEENVEGQHNVNTGLYNNRQRRMDIVHDFEQENSNRLQNIDPLNKTDELSDAPRRLIDVNKVRYGHTVGDEQPLTENLNRDPKKQGSEGLDDNRKSTNKDPDGKLKAHGNHEQQRDTGDVREENGHEPGRGKSTLKVHCHEGVENQHDRNNTLECVGEEQREKEDVIIYKIKKVNKHCLHNIQDHKVEISDLDSGKCLDGYREEKEGGKRNDEQRRRTSERYCGEDVKGPDDVRKDRTHEQMQQDVNIIRCKDLGSKKHNKQEKKEDNEHILGREGVREGRECVGNWEEAIEHVRKPEETQPDAQSTLGEGIKSKAHLKHQCKRKTETVEETSHGNKKKRSQISSSASDRSTDTLVKGVSTLKIKSNPKNKRIKGNIDKAEENESIIHLNDGDIYVREQADKTTHPSDKRGDKERKGQQFKDRFKLSRKRKNSKVKTKATKEKTKTPGCFCFFKREEKEKKENNNCILTE</sequence>
<keyword evidence="5" id="KW-1185">Reference proteome</keyword>
<evidence type="ECO:0000259" key="3">
    <source>
        <dbReference type="PROSITE" id="PS50235"/>
    </source>
</evidence>
<dbReference type="GO" id="GO:0006508">
    <property type="term" value="P:proteolysis"/>
    <property type="evidence" value="ECO:0007669"/>
    <property type="project" value="UniProtKB-KW"/>
</dbReference>
<dbReference type="InterPro" id="IPR001394">
    <property type="entry name" value="Peptidase_C19_UCH"/>
</dbReference>
<dbReference type="InterPro" id="IPR038765">
    <property type="entry name" value="Papain-like_cys_pep_sf"/>
</dbReference>
<feature type="compositionally biased region" description="Basic and acidic residues" evidence="2">
    <location>
        <begin position="759"/>
        <end position="769"/>
    </location>
</feature>
<keyword evidence="1" id="KW-0833">Ubl conjugation pathway</keyword>
<accession>A0A6G1Q636</accession>
<keyword evidence="1" id="KW-0788">Thiol protease</keyword>
<dbReference type="GO" id="GO:0005829">
    <property type="term" value="C:cytosol"/>
    <property type="evidence" value="ECO:0007669"/>
    <property type="project" value="TreeGrafter"/>
</dbReference>
<evidence type="ECO:0000313" key="4">
    <source>
        <dbReference type="EMBL" id="KAF3697864.1"/>
    </source>
</evidence>
<feature type="compositionally biased region" description="Basic residues" evidence="2">
    <location>
        <begin position="861"/>
        <end position="873"/>
    </location>
</feature>
<dbReference type="Pfam" id="PF00443">
    <property type="entry name" value="UCH"/>
    <property type="match status" value="1"/>
</dbReference>
<gene>
    <name evidence="4" type="ORF">EXN66_Car013545</name>
</gene>
<dbReference type="Proteomes" id="UP000503349">
    <property type="component" value="Chromosome 13"/>
</dbReference>
<dbReference type="InterPro" id="IPR018200">
    <property type="entry name" value="USP_CS"/>
</dbReference>
<feature type="region of interest" description="Disordered" evidence="2">
    <location>
        <begin position="498"/>
        <end position="571"/>
    </location>
</feature>
<feature type="compositionally biased region" description="Basic and acidic residues" evidence="2">
    <location>
        <begin position="513"/>
        <end position="565"/>
    </location>
</feature>
<dbReference type="PANTHER" id="PTHR24006:SF899">
    <property type="entry name" value="UBIQUITIN CARBOXYL-TERMINAL HYDROLASE"/>
    <property type="match status" value="1"/>
</dbReference>
<feature type="compositionally biased region" description="Basic residues" evidence="2">
    <location>
        <begin position="749"/>
        <end position="758"/>
    </location>
</feature>
<name>A0A6G1Q636_CHAAH</name>
<dbReference type="InterPro" id="IPR028889">
    <property type="entry name" value="USP"/>
</dbReference>
<dbReference type="CDD" id="cd02257">
    <property type="entry name" value="Peptidase_C19"/>
    <property type="match status" value="1"/>
</dbReference>
<dbReference type="Gene3D" id="3.90.70.10">
    <property type="entry name" value="Cysteine proteinases"/>
    <property type="match status" value="1"/>
</dbReference>
<reference evidence="4 5" key="1">
    <citation type="submission" date="2019-02" db="EMBL/GenBank/DDBJ databases">
        <title>Opniocepnalus argus genome.</title>
        <authorList>
            <person name="Zhou C."/>
            <person name="Xiao S."/>
        </authorList>
    </citation>
    <scope>NUCLEOTIDE SEQUENCE [LARGE SCALE GENOMIC DNA]</scope>
    <source>
        <strain evidence="4">OARG1902GOOAL</strain>
        <tissue evidence="4">Muscle</tissue>
    </source>
</reference>
<feature type="domain" description="USP" evidence="3">
    <location>
        <begin position="23"/>
        <end position="303"/>
    </location>
</feature>
<dbReference type="GO" id="GO:0004843">
    <property type="term" value="F:cysteine-type deubiquitinase activity"/>
    <property type="evidence" value="ECO:0007669"/>
    <property type="project" value="UniProtKB-UniRule"/>
</dbReference>
<protein>
    <recommendedName>
        <fullName evidence="1">Ubiquitin carboxyl-terminal hydrolase</fullName>
        <ecNumber evidence="1">3.4.19.12</ecNumber>
    </recommendedName>
</protein>
<dbReference type="PANTHER" id="PTHR24006">
    <property type="entry name" value="UBIQUITIN CARBOXYL-TERMINAL HYDROLASE"/>
    <property type="match status" value="1"/>
</dbReference>
<dbReference type="GO" id="GO:0016579">
    <property type="term" value="P:protein deubiquitination"/>
    <property type="evidence" value="ECO:0007669"/>
    <property type="project" value="InterPro"/>
</dbReference>